<sequence>MSHRILPLLFTTILCITPGLCQSNSDDAQSLPIPEIMDILNVIDTSLDDIVVRVRRLLDEASDGRETRIVSKQISEVCEVYLRTTSNLQQRVRILLTEIEEKGRTGGTDSDIADVNWILARTMEVVRNMESILVRTKAHLSSKETHGDLQWVLTNLEDLKSEADYLIGFARSRYSTDESRTPDSQRRKETETRQEEERKRKIEESKRELEERNREMEERNREREERNREIEERKLEKEERKLEKEERNMEKEERNMER</sequence>
<proteinExistence type="predicted"/>
<keyword evidence="3" id="KW-1185">Reference proteome</keyword>
<accession>A0ABM1A4U8</accession>
<reference evidence="4" key="1">
    <citation type="submission" date="2025-08" db="UniProtKB">
        <authorList>
            <consortium name="RefSeq"/>
        </authorList>
    </citation>
    <scope>IDENTIFICATION</scope>
</reference>
<evidence type="ECO:0000256" key="1">
    <source>
        <dbReference type="SAM" id="MobiDB-lite"/>
    </source>
</evidence>
<dbReference type="RefSeq" id="XP_012940867.1">
    <property type="nucleotide sequence ID" value="XM_013085413.2"/>
</dbReference>
<evidence type="ECO:0000313" key="4">
    <source>
        <dbReference type="RefSeq" id="XP_012940867.1"/>
    </source>
</evidence>
<evidence type="ECO:0000313" key="3">
    <source>
        <dbReference type="Proteomes" id="UP000694888"/>
    </source>
</evidence>
<feature type="region of interest" description="Disordered" evidence="1">
    <location>
        <begin position="175"/>
        <end position="258"/>
    </location>
</feature>
<feature type="signal peptide" evidence="2">
    <location>
        <begin position="1"/>
        <end position="21"/>
    </location>
</feature>
<evidence type="ECO:0000256" key="2">
    <source>
        <dbReference type="SAM" id="SignalP"/>
    </source>
</evidence>
<keyword evidence="2" id="KW-0732">Signal</keyword>
<protein>
    <submittedName>
        <fullName evidence="4">Golgin subfamily A member 6-like protein 4</fullName>
    </submittedName>
</protein>
<organism evidence="3 4">
    <name type="scientific">Aplysia californica</name>
    <name type="common">California sea hare</name>
    <dbReference type="NCBI Taxonomy" id="6500"/>
    <lineage>
        <taxon>Eukaryota</taxon>
        <taxon>Metazoa</taxon>
        <taxon>Spiralia</taxon>
        <taxon>Lophotrochozoa</taxon>
        <taxon>Mollusca</taxon>
        <taxon>Gastropoda</taxon>
        <taxon>Heterobranchia</taxon>
        <taxon>Euthyneura</taxon>
        <taxon>Tectipleura</taxon>
        <taxon>Aplysiida</taxon>
        <taxon>Aplysioidea</taxon>
        <taxon>Aplysiidae</taxon>
        <taxon>Aplysia</taxon>
    </lineage>
</organism>
<feature type="chain" id="PRO_5046411193" evidence="2">
    <location>
        <begin position="22"/>
        <end position="258"/>
    </location>
</feature>
<gene>
    <name evidence="4" type="primary">LOC101849710</name>
</gene>
<name>A0ABM1A4U8_APLCA</name>
<dbReference type="Proteomes" id="UP000694888">
    <property type="component" value="Unplaced"/>
</dbReference>
<dbReference type="GeneID" id="101849710"/>
<feature type="non-terminal residue" evidence="4">
    <location>
        <position position="258"/>
    </location>
</feature>